<evidence type="ECO:0000256" key="1">
    <source>
        <dbReference type="SAM" id="SignalP"/>
    </source>
</evidence>
<dbReference type="SUPFAM" id="SSF54427">
    <property type="entry name" value="NTF2-like"/>
    <property type="match status" value="1"/>
</dbReference>
<evidence type="ECO:0000313" key="3">
    <source>
        <dbReference type="Proteomes" id="UP000187059"/>
    </source>
</evidence>
<dbReference type="PANTHER" id="PTHR38436:SF1">
    <property type="entry name" value="ESTER CYCLASE"/>
    <property type="match status" value="1"/>
</dbReference>
<keyword evidence="3" id="KW-1185">Reference proteome</keyword>
<dbReference type="OrthoDB" id="9787933at2"/>
<sequence precursor="true">MKPRHTLTAVLLSAGLSATAVAAQSVSAEAASAAVVKQPPLVTAALAELAQRQAEEDRIAKNLETFDTLDFEVFSGQQWDRLHESHADDILVHWPDGRTVRGIDAHIDDLKAFFVFAPDTVIDKHPIRIGQGEWTGVVGEISGTFTEPMPIGDGQVIEPTGKRYALTMATIGHWTDDGVMDEEYLFWDNNAFYRQIGLID</sequence>
<reference evidence="2 3" key="1">
    <citation type="submission" date="2016-04" db="EMBL/GenBank/DDBJ databases">
        <title>Deep-sea bacteria in the southern Pacific.</title>
        <authorList>
            <person name="Tang K."/>
        </authorList>
    </citation>
    <scope>NUCLEOTIDE SEQUENCE [LARGE SCALE GENOMIC DNA]</scope>
    <source>
        <strain evidence="2 3">JLT2014</strain>
    </source>
</reference>
<dbReference type="STRING" id="1250539.Ga0080574_TMP1730"/>
<dbReference type="Gene3D" id="3.10.450.50">
    <property type="match status" value="1"/>
</dbReference>
<name>A0A1P8URK5_9RHOB</name>
<dbReference type="PANTHER" id="PTHR38436">
    <property type="entry name" value="POLYKETIDE CYCLASE SNOAL-LIKE DOMAIN"/>
    <property type="match status" value="1"/>
</dbReference>
<dbReference type="InterPro" id="IPR032710">
    <property type="entry name" value="NTF2-like_dom_sf"/>
</dbReference>
<dbReference type="Proteomes" id="UP000187059">
    <property type="component" value="Chromosome"/>
</dbReference>
<keyword evidence="1" id="KW-0732">Signal</keyword>
<dbReference type="InterPro" id="IPR009959">
    <property type="entry name" value="Cyclase_SnoaL-like"/>
</dbReference>
<dbReference type="AlphaFoldDB" id="A0A1P8URK5"/>
<dbReference type="GO" id="GO:0030638">
    <property type="term" value="P:polyketide metabolic process"/>
    <property type="evidence" value="ECO:0007669"/>
    <property type="project" value="InterPro"/>
</dbReference>
<accession>A0A1P8URK5</accession>
<dbReference type="KEGG" id="paby:Ga0080574_TMP1730"/>
<dbReference type="EMBL" id="CP015093">
    <property type="protein sequence ID" value="APZ52064.1"/>
    <property type="molecule type" value="Genomic_DNA"/>
</dbReference>
<proteinExistence type="predicted"/>
<evidence type="ECO:0000313" key="2">
    <source>
        <dbReference type="EMBL" id="APZ52064.1"/>
    </source>
</evidence>
<organism evidence="2 3">
    <name type="scientific">Salipiger abyssi</name>
    <dbReference type="NCBI Taxonomy" id="1250539"/>
    <lineage>
        <taxon>Bacteria</taxon>
        <taxon>Pseudomonadati</taxon>
        <taxon>Pseudomonadota</taxon>
        <taxon>Alphaproteobacteria</taxon>
        <taxon>Rhodobacterales</taxon>
        <taxon>Roseobacteraceae</taxon>
        <taxon>Salipiger</taxon>
    </lineage>
</organism>
<protein>
    <submittedName>
        <fullName evidence="2">SnoaL-like polyketide cyclase</fullName>
    </submittedName>
</protein>
<dbReference type="Pfam" id="PF07366">
    <property type="entry name" value="SnoaL"/>
    <property type="match status" value="1"/>
</dbReference>
<gene>
    <name evidence="2" type="ORF">Ga0080574_TMP1730</name>
</gene>
<feature type="chain" id="PRO_5010195213" evidence="1">
    <location>
        <begin position="23"/>
        <end position="200"/>
    </location>
</feature>
<feature type="signal peptide" evidence="1">
    <location>
        <begin position="1"/>
        <end position="22"/>
    </location>
</feature>
<dbReference type="RefSeq" id="WP_076697276.1">
    <property type="nucleotide sequence ID" value="NZ_CP015093.1"/>
</dbReference>